<protein>
    <submittedName>
        <fullName evidence="2">Uncharacterized protein</fullName>
    </submittedName>
</protein>
<reference evidence="2 3" key="1">
    <citation type="submission" date="2018-09" db="EMBL/GenBank/DDBJ databases">
        <title>Genome sequencing of strain 6GH32-13.</title>
        <authorList>
            <person name="Weon H.-Y."/>
            <person name="Heo J."/>
            <person name="Kwon S.-W."/>
        </authorList>
    </citation>
    <scope>NUCLEOTIDE SEQUENCE [LARGE SCALE GENOMIC DNA]</scope>
    <source>
        <strain evidence="2 3">5GH32-13</strain>
    </source>
</reference>
<dbReference type="EMBL" id="CP032157">
    <property type="protein sequence ID" value="AXY78173.1"/>
    <property type="molecule type" value="Genomic_DNA"/>
</dbReference>
<evidence type="ECO:0000256" key="1">
    <source>
        <dbReference type="SAM" id="SignalP"/>
    </source>
</evidence>
<dbReference type="RefSeq" id="WP_119054046.1">
    <property type="nucleotide sequence ID" value="NZ_CP032157.1"/>
</dbReference>
<accession>A0A3B7MXF4</accession>
<evidence type="ECO:0000313" key="3">
    <source>
        <dbReference type="Proteomes" id="UP000263900"/>
    </source>
</evidence>
<evidence type="ECO:0000313" key="2">
    <source>
        <dbReference type="EMBL" id="AXY78173.1"/>
    </source>
</evidence>
<sequence>MRLLNICLVCSSTLLLATLGCGDHTGSRGDRPKANAPYIVKETLATGDTGITKLTGIKKVNALDIICQHWEVGKTEGATSAELMRDEAGDKAVPGLDLFNDSSYVANPRGDISIGTWRIKQEGKEMTLVLRAADNKETNWHINELNSRSLRLITTNEAGKSLYLNLSSDGIVHKNKLNDPFHPVNNQWRIRPVKPENDSAIAVRARQCLQFYALFYRDNILRQQEKINFAGLPVIFVWYARGIGMPDWDDIRDSWVQCFYDKDQARKGYDVLRKVIVDYEFTWVKGLPDWRMETEHVLEQMWHKM</sequence>
<dbReference type="AlphaFoldDB" id="A0A3B7MXF4"/>
<dbReference type="KEGG" id="pseg:D3H65_31085"/>
<dbReference type="PROSITE" id="PS51257">
    <property type="entry name" value="PROKAR_LIPOPROTEIN"/>
    <property type="match status" value="1"/>
</dbReference>
<gene>
    <name evidence="2" type="ORF">D3H65_31085</name>
</gene>
<name>A0A3B7MXF4_9BACT</name>
<organism evidence="2 3">
    <name type="scientific">Paraflavitalea soli</name>
    <dbReference type="NCBI Taxonomy" id="2315862"/>
    <lineage>
        <taxon>Bacteria</taxon>
        <taxon>Pseudomonadati</taxon>
        <taxon>Bacteroidota</taxon>
        <taxon>Chitinophagia</taxon>
        <taxon>Chitinophagales</taxon>
        <taxon>Chitinophagaceae</taxon>
        <taxon>Paraflavitalea</taxon>
    </lineage>
</organism>
<feature type="signal peptide" evidence="1">
    <location>
        <begin position="1"/>
        <end position="17"/>
    </location>
</feature>
<proteinExistence type="predicted"/>
<keyword evidence="1" id="KW-0732">Signal</keyword>
<dbReference type="OrthoDB" id="947938at2"/>
<dbReference type="Proteomes" id="UP000263900">
    <property type="component" value="Chromosome"/>
</dbReference>
<feature type="chain" id="PRO_5017567712" evidence="1">
    <location>
        <begin position="18"/>
        <end position="305"/>
    </location>
</feature>
<keyword evidence="3" id="KW-1185">Reference proteome</keyword>